<keyword evidence="2" id="KW-1185">Reference proteome</keyword>
<name>A0A1I7MUP8_9HYPH</name>
<gene>
    <name evidence="1" type="ORF">SAMN04488557_0315</name>
</gene>
<dbReference type="EMBL" id="FPCH01000001">
    <property type="protein sequence ID" value="SFV26076.1"/>
    <property type="molecule type" value="Genomic_DNA"/>
</dbReference>
<dbReference type="AlphaFoldDB" id="A0A1I7MUP8"/>
<organism evidence="1 2">
    <name type="scientific">Hyphomicrobium facile</name>
    <dbReference type="NCBI Taxonomy" id="51670"/>
    <lineage>
        <taxon>Bacteria</taxon>
        <taxon>Pseudomonadati</taxon>
        <taxon>Pseudomonadota</taxon>
        <taxon>Alphaproteobacteria</taxon>
        <taxon>Hyphomicrobiales</taxon>
        <taxon>Hyphomicrobiaceae</taxon>
        <taxon>Hyphomicrobium</taxon>
    </lineage>
</organism>
<evidence type="ECO:0000313" key="1">
    <source>
        <dbReference type="EMBL" id="SFV26076.1"/>
    </source>
</evidence>
<sequence length="36" mass="4111">MTIRKVKSGYRLLSKKGKNLGTYKSKAGAEKRERQV</sequence>
<protein>
    <submittedName>
        <fullName evidence="1">Uncharacterized protein</fullName>
    </submittedName>
</protein>
<reference evidence="2" key="1">
    <citation type="submission" date="2016-10" db="EMBL/GenBank/DDBJ databases">
        <authorList>
            <person name="Varghese N."/>
            <person name="Submissions S."/>
        </authorList>
    </citation>
    <scope>NUCLEOTIDE SEQUENCE [LARGE SCALE GENOMIC DNA]</scope>
    <source>
        <strain evidence="2">DSM 1565</strain>
    </source>
</reference>
<proteinExistence type="predicted"/>
<dbReference type="Proteomes" id="UP000199423">
    <property type="component" value="Unassembled WGS sequence"/>
</dbReference>
<accession>A0A1I7MUP8</accession>
<dbReference type="STRING" id="51670.SAMN04488557_0315"/>
<evidence type="ECO:0000313" key="2">
    <source>
        <dbReference type="Proteomes" id="UP000199423"/>
    </source>
</evidence>